<keyword evidence="2" id="KW-1185">Reference proteome</keyword>
<evidence type="ECO:0000313" key="1">
    <source>
        <dbReference type="EMBL" id="KAJ1169345.1"/>
    </source>
</evidence>
<reference evidence="1" key="1">
    <citation type="journal article" date="2022" name="bioRxiv">
        <title>Sequencing and chromosome-scale assembly of the giantPleurodeles waltlgenome.</title>
        <authorList>
            <person name="Brown T."/>
            <person name="Elewa A."/>
            <person name="Iarovenko S."/>
            <person name="Subramanian E."/>
            <person name="Araus A.J."/>
            <person name="Petzold A."/>
            <person name="Susuki M."/>
            <person name="Suzuki K.-i.T."/>
            <person name="Hayashi T."/>
            <person name="Toyoda A."/>
            <person name="Oliveira C."/>
            <person name="Osipova E."/>
            <person name="Leigh N.D."/>
            <person name="Simon A."/>
            <person name="Yun M.H."/>
        </authorList>
    </citation>
    <scope>NUCLEOTIDE SEQUENCE</scope>
    <source>
        <strain evidence="1">20211129_DDA</strain>
        <tissue evidence="1">Liver</tissue>
    </source>
</reference>
<sequence length="123" mass="13902">MQFTHGSLSVSIRKVYGLAWEEFSQSAAVRRSNEDRSQTRRNDVVHFIMSLVDMGLSAVNVTIISHLAGVAFYRKFQWEDEPLAGQMGKHILDGWSRERCTPAKVCLPITLDILKQVIVAARL</sequence>
<evidence type="ECO:0000313" key="2">
    <source>
        <dbReference type="Proteomes" id="UP001066276"/>
    </source>
</evidence>
<gene>
    <name evidence="1" type="ORF">NDU88_001238</name>
</gene>
<organism evidence="1 2">
    <name type="scientific">Pleurodeles waltl</name>
    <name type="common">Iberian ribbed newt</name>
    <dbReference type="NCBI Taxonomy" id="8319"/>
    <lineage>
        <taxon>Eukaryota</taxon>
        <taxon>Metazoa</taxon>
        <taxon>Chordata</taxon>
        <taxon>Craniata</taxon>
        <taxon>Vertebrata</taxon>
        <taxon>Euteleostomi</taxon>
        <taxon>Amphibia</taxon>
        <taxon>Batrachia</taxon>
        <taxon>Caudata</taxon>
        <taxon>Salamandroidea</taxon>
        <taxon>Salamandridae</taxon>
        <taxon>Pleurodelinae</taxon>
        <taxon>Pleurodeles</taxon>
    </lineage>
</organism>
<dbReference type="AlphaFoldDB" id="A0AAV7SYM4"/>
<dbReference type="EMBL" id="JANPWB010000007">
    <property type="protein sequence ID" value="KAJ1169345.1"/>
    <property type="molecule type" value="Genomic_DNA"/>
</dbReference>
<name>A0AAV7SYM4_PLEWA</name>
<comment type="caution">
    <text evidence="1">The sequence shown here is derived from an EMBL/GenBank/DDBJ whole genome shotgun (WGS) entry which is preliminary data.</text>
</comment>
<protein>
    <submittedName>
        <fullName evidence="1">Uncharacterized protein</fullName>
    </submittedName>
</protein>
<dbReference type="Proteomes" id="UP001066276">
    <property type="component" value="Chromosome 4_1"/>
</dbReference>
<proteinExistence type="predicted"/>
<accession>A0AAV7SYM4</accession>